<evidence type="ECO:0000313" key="3">
    <source>
        <dbReference type="Proteomes" id="UP000241185"/>
    </source>
</evidence>
<feature type="compositionally biased region" description="Pro residues" evidence="1">
    <location>
        <begin position="233"/>
        <end position="248"/>
    </location>
</feature>
<dbReference type="GO" id="GO:0003677">
    <property type="term" value="F:DNA binding"/>
    <property type="evidence" value="ECO:0007669"/>
    <property type="project" value="UniProtKB-KW"/>
</dbReference>
<dbReference type="Proteomes" id="UP000241185">
    <property type="component" value="Segment"/>
</dbReference>
<name>A0A2K9VEX0_9CAUD</name>
<feature type="region of interest" description="Disordered" evidence="1">
    <location>
        <begin position="1"/>
        <end position="33"/>
    </location>
</feature>
<protein>
    <submittedName>
        <fullName evidence="2">HTH DNA-binding protein</fullName>
    </submittedName>
</protein>
<reference evidence="3" key="1">
    <citation type="submission" date="2018-01" db="EMBL/GenBank/DDBJ databases">
        <authorList>
            <person name="Gatt S.M."/>
            <person name="Isern S."/>
            <person name="Jenkins M."/>
            <person name="Tan A.L."/>
            <person name="Michael S.F."/>
            <person name="Moore R.E."/>
            <person name="Ware V.C."/>
            <person name="Garlena R.A."/>
            <person name="Russell D.A."/>
            <person name="Pope W.H."/>
            <person name="Jacobs-Sera D."/>
            <person name="Hendrix R.W."/>
            <person name="Hatfull G.F."/>
        </authorList>
    </citation>
    <scope>NUCLEOTIDE SEQUENCE [LARGE SCALE GENOMIC DNA]</scope>
</reference>
<dbReference type="EMBL" id="MG770216">
    <property type="protein sequence ID" value="AUV60828.1"/>
    <property type="molecule type" value="Genomic_DNA"/>
</dbReference>
<gene>
    <name evidence="2" type="ORF">SEA_REM711_50</name>
</gene>
<organism evidence="2 3">
    <name type="scientific">Mycobacterium phage Rem711</name>
    <dbReference type="NCBI Taxonomy" id="2079285"/>
    <lineage>
        <taxon>Viruses</taxon>
        <taxon>Duplodnaviria</taxon>
        <taxon>Heunggongvirae</taxon>
        <taxon>Uroviricota</taxon>
        <taxon>Caudoviricetes</taxon>
        <taxon>Trigintaduovirus</taxon>
        <taxon>Trigintaduovirus rem711</taxon>
    </lineage>
</organism>
<keyword evidence="2" id="KW-0238">DNA-binding</keyword>
<evidence type="ECO:0000313" key="2">
    <source>
        <dbReference type="EMBL" id="AUV60828.1"/>
    </source>
</evidence>
<sequence length="292" mass="32872">MERRPASRQMEVNPLSDPQSTEAPCRNCGQMPKRRKRRRGLCERCYTEWHDNAVATGTFVSHLVEVEPVQEHIDALLKAGRTLREISQQAGVEQRRVLMIYEGRAHRGKKQRTHVYRRTADAILAIEVPGDVVAALGTVRRIQALVTIGHPFFELARRLDVDDRELERIATRQPTIVSIELDEKIRALYGELAMIPGKNGDARQLGRRMQWASPFAWDDDADLDNAAAKPAGVPSPPRGPKPTIPPDFPEMVADHRAAGRTDAEIAAFFDLTIEALKKRYAKFGIEWRAVAS</sequence>
<accession>A0A2K9VEX0</accession>
<keyword evidence="3" id="KW-1185">Reference proteome</keyword>
<proteinExistence type="predicted"/>
<feature type="region of interest" description="Disordered" evidence="1">
    <location>
        <begin position="226"/>
        <end position="250"/>
    </location>
</feature>
<evidence type="ECO:0000256" key="1">
    <source>
        <dbReference type="SAM" id="MobiDB-lite"/>
    </source>
</evidence>